<protein>
    <submittedName>
        <fullName evidence="1">Uncharacterized protein</fullName>
    </submittedName>
</protein>
<reference evidence="1" key="1">
    <citation type="journal article" date="2008" name="Plasmid">
        <title>Comparative analysis of eight Arthrobacter plasmids.</title>
        <authorList>
            <person name="Jerke K."/>
            <person name="Nakatsu C.H."/>
            <person name="Beasley F."/>
            <person name="Konopka A."/>
        </authorList>
    </citation>
    <scope>NUCLEOTIDE SEQUENCE</scope>
    <source>
        <strain evidence="1">Chr15</strain>
        <plasmid evidence="1">pChr15</plasmid>
    </source>
</reference>
<accession>A6YFU2</accession>
<sequence length="83" mass="8662">MSPEAKAWVTKRPDRPVRGVVAVCRCPGSRRALLPCRCTFPGRLPTLWSGRHALLGVGPLSGCRALLVGLGSALPGCCPGRAA</sequence>
<evidence type="ECO:0000313" key="1">
    <source>
        <dbReference type="EMBL" id="ABR67103.1"/>
    </source>
</evidence>
<name>A6YFU2_9MICC</name>
<dbReference type="EMBL" id="EF495212">
    <property type="protein sequence ID" value="ABR67103.1"/>
    <property type="molecule type" value="Genomic_DNA"/>
</dbReference>
<proteinExistence type="predicted"/>
<organism evidence="1">
    <name type="scientific">Arthrobacter sp. Chr15</name>
    <dbReference type="NCBI Taxonomy" id="447032"/>
    <lineage>
        <taxon>Bacteria</taxon>
        <taxon>Bacillati</taxon>
        <taxon>Actinomycetota</taxon>
        <taxon>Actinomycetes</taxon>
        <taxon>Micrococcales</taxon>
        <taxon>Micrococcaceae</taxon>
        <taxon>Arthrobacter</taxon>
    </lineage>
</organism>
<geneLocation type="plasmid" evidence="1">
    <name>pChr15</name>
</geneLocation>
<keyword evidence="1" id="KW-0614">Plasmid</keyword>
<dbReference type="AlphaFoldDB" id="A6YFU2"/>